<dbReference type="PANTHER" id="PTHR33678">
    <property type="entry name" value="BLL1576 PROTEIN"/>
    <property type="match status" value="1"/>
</dbReference>
<evidence type="ECO:0000259" key="1">
    <source>
        <dbReference type="Pfam" id="PF13817"/>
    </source>
</evidence>
<dbReference type="EMBL" id="JAESND010000016">
    <property type="protein sequence ID" value="MBM3117857.1"/>
    <property type="molecule type" value="Genomic_DNA"/>
</dbReference>
<dbReference type="PROSITE" id="PS51257">
    <property type="entry name" value="PROKAR_LIPOPROTEIN"/>
    <property type="match status" value="1"/>
</dbReference>
<dbReference type="InterPro" id="IPR039552">
    <property type="entry name" value="IS66_C"/>
</dbReference>
<dbReference type="Proteomes" id="UP000809431">
    <property type="component" value="Unassembled WGS sequence"/>
</dbReference>
<protein>
    <submittedName>
        <fullName evidence="2">Transposase domain-containing protein</fullName>
    </submittedName>
</protein>
<reference evidence="2 3" key="1">
    <citation type="submission" date="2021-01" db="EMBL/GenBank/DDBJ databases">
        <title>Draft Genome Sequence and Polyhydroxyalkanoate Biosynthetic Potential of Jeongeupia naejangsanensis Type Strain DSM 24253.</title>
        <authorList>
            <person name="Turrini P."/>
            <person name="Artuso I."/>
            <person name="Lugli G.A."/>
            <person name="Frangipani E."/>
            <person name="Ventura M."/>
            <person name="Visca P."/>
        </authorList>
    </citation>
    <scope>NUCLEOTIDE SEQUENCE [LARGE SCALE GENOMIC DNA]</scope>
    <source>
        <strain evidence="2 3">DSM 24253</strain>
    </source>
</reference>
<comment type="caution">
    <text evidence="2">The sequence shown here is derived from an EMBL/GenBank/DDBJ whole genome shotgun (WGS) entry which is preliminary data.</text>
</comment>
<keyword evidence="3" id="KW-1185">Reference proteome</keyword>
<name>A0ABS2BQE9_9NEIS</name>
<evidence type="ECO:0000313" key="3">
    <source>
        <dbReference type="Proteomes" id="UP000809431"/>
    </source>
</evidence>
<organism evidence="2 3">
    <name type="scientific">Jeongeupia naejangsanensis</name>
    <dbReference type="NCBI Taxonomy" id="613195"/>
    <lineage>
        <taxon>Bacteria</taxon>
        <taxon>Pseudomonadati</taxon>
        <taxon>Pseudomonadota</taxon>
        <taxon>Betaproteobacteria</taxon>
        <taxon>Neisseriales</taxon>
        <taxon>Chitinibacteraceae</taxon>
        <taxon>Jeongeupia</taxon>
    </lineage>
</organism>
<accession>A0ABS2BQE9</accession>
<proteinExistence type="predicted"/>
<gene>
    <name evidence="2" type="ORF">JMJ54_18640</name>
</gene>
<dbReference type="Pfam" id="PF13817">
    <property type="entry name" value="DDE_Tnp_IS66_C"/>
    <property type="match status" value="1"/>
</dbReference>
<dbReference type="PANTHER" id="PTHR33678:SF1">
    <property type="entry name" value="BLL1576 PROTEIN"/>
    <property type="match status" value="1"/>
</dbReference>
<feature type="domain" description="Transposase IS66 C-terminal" evidence="1">
    <location>
        <begin position="86"/>
        <end position="122"/>
    </location>
</feature>
<dbReference type="InterPro" id="IPR052344">
    <property type="entry name" value="Transposase-related"/>
</dbReference>
<sequence length="135" mass="15088">MRWRHKPGAGHWLNGWCCDGKCSQPLLAGLACWLKESLALISRKSDAATAINYTLNQWAALTRYAKDGLPEIDHNIAERGVAMYCMIGTCMLNGINPKVYLTHMLDRTADHPVNRVDELLPWVVADLLPRTGTLD</sequence>
<evidence type="ECO:0000313" key="2">
    <source>
        <dbReference type="EMBL" id="MBM3117857.1"/>
    </source>
</evidence>